<evidence type="ECO:0000313" key="2">
    <source>
        <dbReference type="Proteomes" id="UP000051221"/>
    </source>
</evidence>
<accession>A0A0Q2RRP6</accession>
<name>A0A0Q2RRP6_VIBFU</name>
<protein>
    <submittedName>
        <fullName evidence="1">AAA family ATPase</fullName>
    </submittedName>
</protein>
<dbReference type="InParanoid" id="A0A0Q2RRP6"/>
<reference evidence="1 2" key="1">
    <citation type="submission" date="2015-08" db="EMBL/GenBank/DDBJ databases">
        <title>Antibacterial properties of a collection of Vibrionaceae strains.</title>
        <authorList>
            <person name="Giubergia S."/>
        </authorList>
    </citation>
    <scope>NUCLEOTIDE SEQUENCE [LARGE SCALE GENOMIC DNA]</scope>
    <source>
        <strain evidence="1 2">S0821</strain>
    </source>
</reference>
<dbReference type="Pfam" id="PF13671">
    <property type="entry name" value="AAA_33"/>
    <property type="match status" value="1"/>
</dbReference>
<dbReference type="RefSeq" id="WP_055465680.1">
    <property type="nucleotide sequence ID" value="NZ_LKHS01000005.1"/>
</dbReference>
<dbReference type="PANTHER" id="PTHR13308">
    <property type="entry name" value="NEDD4-BINDING PROTEIN 2-LIKE 1"/>
    <property type="match status" value="1"/>
</dbReference>
<comment type="caution">
    <text evidence="1">The sequence shown here is derived from an EMBL/GenBank/DDBJ whole genome shotgun (WGS) entry which is preliminary data.</text>
</comment>
<keyword evidence="2" id="KW-1185">Reference proteome</keyword>
<dbReference type="Proteomes" id="UP000051221">
    <property type="component" value="Unassembled WGS sequence"/>
</dbReference>
<proteinExistence type="predicted"/>
<sequence length="140" mass="15772">MAKQTLTLVRGLPGSGKSTYAKTLDAILVEADQFFIDKNDNYQYDPALIKNAHAWCQLETKRLLRAGFDVVVANTFVKNWEMSFYKSLADEMNVSFEVIEINGKYQSIHGVPDAVIARMSKQFEKLNPALMSSPAMEMSQ</sequence>
<dbReference type="EMBL" id="LKHS01000005">
    <property type="protein sequence ID" value="KQH86758.1"/>
    <property type="molecule type" value="Genomic_DNA"/>
</dbReference>
<dbReference type="InterPro" id="IPR026302">
    <property type="entry name" value="NEDD4-bd_p2"/>
</dbReference>
<dbReference type="AlphaFoldDB" id="A0A0Q2RRP6"/>
<dbReference type="SUPFAM" id="SSF52540">
    <property type="entry name" value="P-loop containing nucleoside triphosphate hydrolases"/>
    <property type="match status" value="1"/>
</dbReference>
<evidence type="ECO:0000313" key="1">
    <source>
        <dbReference type="EMBL" id="KQH86758.1"/>
    </source>
</evidence>
<dbReference type="InterPro" id="IPR027417">
    <property type="entry name" value="P-loop_NTPase"/>
</dbReference>
<gene>
    <name evidence="1" type="ORF">AMR76_06625</name>
</gene>
<dbReference type="Gene3D" id="3.40.50.300">
    <property type="entry name" value="P-loop containing nucleotide triphosphate hydrolases"/>
    <property type="match status" value="1"/>
</dbReference>
<organism evidence="1 2">
    <name type="scientific">Vibrio furnissii</name>
    <dbReference type="NCBI Taxonomy" id="29494"/>
    <lineage>
        <taxon>Bacteria</taxon>
        <taxon>Pseudomonadati</taxon>
        <taxon>Pseudomonadota</taxon>
        <taxon>Gammaproteobacteria</taxon>
        <taxon>Vibrionales</taxon>
        <taxon>Vibrionaceae</taxon>
        <taxon>Vibrio</taxon>
    </lineage>
</organism>
<dbReference type="PANTHER" id="PTHR13308:SF40">
    <property type="entry name" value="NEDD4-BINDING PROTEIN 2-LIKE 1"/>
    <property type="match status" value="1"/>
</dbReference>